<dbReference type="PROSITE" id="PS50932">
    <property type="entry name" value="HTH_LACI_2"/>
    <property type="match status" value="1"/>
</dbReference>
<feature type="domain" description="HTH lacI-type" evidence="5">
    <location>
        <begin position="7"/>
        <end position="61"/>
    </location>
</feature>
<dbReference type="Pfam" id="PF00356">
    <property type="entry name" value="LacI"/>
    <property type="match status" value="1"/>
</dbReference>
<dbReference type="PANTHER" id="PTHR30146">
    <property type="entry name" value="LACI-RELATED TRANSCRIPTIONAL REPRESSOR"/>
    <property type="match status" value="1"/>
</dbReference>
<dbReference type="Proteomes" id="UP000093748">
    <property type="component" value="Unassembled WGS sequence"/>
</dbReference>
<evidence type="ECO:0000313" key="6">
    <source>
        <dbReference type="EMBL" id="OBP83765.1"/>
    </source>
</evidence>
<dbReference type="SMART" id="SM00354">
    <property type="entry name" value="HTH_LACI"/>
    <property type="match status" value="1"/>
</dbReference>
<organism evidence="6">
    <name type="scientific">Rhizobium loti</name>
    <name type="common">Mesorhizobium loti</name>
    <dbReference type="NCBI Taxonomy" id="381"/>
    <lineage>
        <taxon>Bacteria</taxon>
        <taxon>Pseudomonadati</taxon>
        <taxon>Pseudomonadota</taxon>
        <taxon>Alphaproteobacteria</taxon>
        <taxon>Hyphomicrobiales</taxon>
        <taxon>Phyllobacteriaceae</taxon>
        <taxon>Mesorhizobium</taxon>
    </lineage>
</organism>
<name>A0A1A5JWQ6_RHILI</name>
<evidence type="ECO:0000259" key="5">
    <source>
        <dbReference type="PROSITE" id="PS50932"/>
    </source>
</evidence>
<evidence type="ECO:0000256" key="1">
    <source>
        <dbReference type="ARBA" id="ARBA00022491"/>
    </source>
</evidence>
<sequence length="352" mass="37548">MASRAKATIFDIAREAGVSKSTVSLVLQGSGLIRPETAVKVRKAIEDVGYVYNRGAANLRKAHSNVIGMVINDLTNPFFAELAVGMERVFQSAGIVPFIANTAENPVRQEEVLKSLMEQGVAGLIVSPARGTTPGAFRRLELAGVPVVFAMRRLPESRIPVIAPDNHRGAYLAAAHLIAKGHRRLAFFGGTSDLVVYQERLGGFREACETLGIAARDVLVVEGETNRRGGLACLESALTMAEPPTAALCFNDAVAFGVMLALRKRRLEPGPDFAVVGFDDVVEAEHYMPALTSVAVDTAGLGERAAHVMLKLIQSRTTRAEDHIGAVNLVVRESCGPDLRTRNRLAGTGGAA</sequence>
<reference evidence="6" key="1">
    <citation type="submission" date="2016-06" db="EMBL/GenBank/DDBJ databases">
        <authorList>
            <person name="Kjaerup R.B."/>
            <person name="Dalgaard T.S."/>
            <person name="Juul-Madsen H.R."/>
        </authorList>
    </citation>
    <scope>NUCLEOTIDE SEQUENCE</scope>
    <source>
        <strain evidence="6">R7ANS::ICEMlSym2042</strain>
    </source>
</reference>
<dbReference type="Gene3D" id="3.40.50.2300">
    <property type="match status" value="2"/>
</dbReference>
<protein>
    <submittedName>
        <fullName evidence="6">LacI family transcriptional regulator</fullName>
    </submittedName>
</protein>
<dbReference type="InterPro" id="IPR000843">
    <property type="entry name" value="HTH_LacI"/>
</dbReference>
<comment type="caution">
    <text evidence="6">The sequence shown here is derived from an EMBL/GenBank/DDBJ whole genome shotgun (WGS) entry which is preliminary data.</text>
</comment>
<evidence type="ECO:0000256" key="4">
    <source>
        <dbReference type="ARBA" id="ARBA00023163"/>
    </source>
</evidence>
<dbReference type="Pfam" id="PF13377">
    <property type="entry name" value="Peripla_BP_3"/>
    <property type="match status" value="1"/>
</dbReference>
<dbReference type="AlphaFoldDB" id="A0A1A5JWQ6"/>
<dbReference type="EMBL" id="LZTJ01000001">
    <property type="protein sequence ID" value="OBP83765.1"/>
    <property type="molecule type" value="Genomic_DNA"/>
</dbReference>
<keyword evidence="4" id="KW-0804">Transcription</keyword>
<dbReference type="InterPro" id="IPR010982">
    <property type="entry name" value="Lambda_DNA-bd_dom_sf"/>
</dbReference>
<dbReference type="PANTHER" id="PTHR30146:SF148">
    <property type="entry name" value="HTH-TYPE TRANSCRIPTIONAL REPRESSOR PURR-RELATED"/>
    <property type="match status" value="1"/>
</dbReference>
<dbReference type="CDD" id="cd06289">
    <property type="entry name" value="PBP1_MalI-like"/>
    <property type="match status" value="1"/>
</dbReference>
<dbReference type="OrthoDB" id="7811243at2"/>
<evidence type="ECO:0000256" key="2">
    <source>
        <dbReference type="ARBA" id="ARBA00023015"/>
    </source>
</evidence>
<evidence type="ECO:0000256" key="3">
    <source>
        <dbReference type="ARBA" id="ARBA00023125"/>
    </source>
</evidence>
<proteinExistence type="predicted"/>
<dbReference type="InterPro" id="IPR046335">
    <property type="entry name" value="LacI/GalR-like_sensor"/>
</dbReference>
<dbReference type="Gene3D" id="1.10.260.40">
    <property type="entry name" value="lambda repressor-like DNA-binding domains"/>
    <property type="match status" value="1"/>
</dbReference>
<accession>A0A1A5JWQ6</accession>
<dbReference type="GO" id="GO:0003700">
    <property type="term" value="F:DNA-binding transcription factor activity"/>
    <property type="evidence" value="ECO:0007669"/>
    <property type="project" value="TreeGrafter"/>
</dbReference>
<keyword evidence="1" id="KW-0678">Repressor</keyword>
<dbReference type="InterPro" id="IPR028082">
    <property type="entry name" value="Peripla_BP_I"/>
</dbReference>
<dbReference type="SUPFAM" id="SSF47413">
    <property type="entry name" value="lambda repressor-like DNA-binding domains"/>
    <property type="match status" value="1"/>
</dbReference>
<keyword evidence="2" id="KW-0805">Transcription regulation</keyword>
<dbReference type="GO" id="GO:0000976">
    <property type="term" value="F:transcription cis-regulatory region binding"/>
    <property type="evidence" value="ECO:0007669"/>
    <property type="project" value="TreeGrafter"/>
</dbReference>
<gene>
    <name evidence="6" type="ORF">BAE39_10105</name>
</gene>
<keyword evidence="3" id="KW-0238">DNA-binding</keyword>
<dbReference type="PROSITE" id="PS00356">
    <property type="entry name" value="HTH_LACI_1"/>
    <property type="match status" value="1"/>
</dbReference>
<dbReference type="GeneID" id="66682212"/>
<dbReference type="RefSeq" id="WP_032931587.1">
    <property type="nucleotide sequence ID" value="NZ_LZTH01000001.1"/>
</dbReference>
<dbReference type="SUPFAM" id="SSF53822">
    <property type="entry name" value="Periplasmic binding protein-like I"/>
    <property type="match status" value="1"/>
</dbReference>
<dbReference type="CDD" id="cd01392">
    <property type="entry name" value="HTH_LacI"/>
    <property type="match status" value="1"/>
</dbReference>